<dbReference type="GO" id="GO:0046872">
    <property type="term" value="F:metal ion binding"/>
    <property type="evidence" value="ECO:0007669"/>
    <property type="project" value="UniProtKB-KW"/>
</dbReference>
<dbReference type="GO" id="GO:0020037">
    <property type="term" value="F:heme binding"/>
    <property type="evidence" value="ECO:0007669"/>
    <property type="project" value="InterPro"/>
</dbReference>
<feature type="chain" id="PRO_5021807471" evidence="5">
    <location>
        <begin position="22"/>
        <end position="1044"/>
    </location>
</feature>
<sequence length="1044" mass="114897" precursor="true">MALRGLSLALAAVLCSSTVLDAQVLVVPRRHDRPPGPPLSPREAVAKMTVPDGFTVDIVAAEPDLVNPVAMAIDEKGRFWVTESFEYPRREPGPGRDRIKVLEDTDGDGKVDKVTIFAEGLNIPSGIAVGHGGVWVANAPDLLFLQDTDGDLKADKTEVLMTGFGRTDTHELPNSFTWGPDGWLYGLNGVFNYCDVTYGKDNPNARPDHPGWKFTCALFRIHPRTREFQIFCEGTSNPWGLAINDKGDFFVSACVIDHLWHLTERGYYIRQGGPYPAHTWPIRSIVDFTHQKAAYCGITWFDSDAYPAEYRNTLYMGNIHGNCINADVVEPKGATYVGKPHPGFTAKADAWKNDQYGVIRKTGDEKDPKLADLLQANDQWFMPVVQKTGPDGCLYILDWYDQYHCYQDANADPEGIDRGKGRLYRLRYKDNPYTKPFDLAKKTDDELIELLRDSNVFYRETAQRLLAERNTPEIRQKLIARVKAGLANPRDPYRELFALSDAVLGFSAQMDWQEAKQDPVVHAWKFRILGDALAAASPADQEHTFGILREALWLPDPRVRIQVLIAAAKCSAMEKDVLELLIAALSQPNLDPLVEQVGWELLKGHVTRDPDAAARHLQAAARTKQVPSAAILDRVCDVILSDPDIPCATIATLLASLPDLGPAGEAAAVRAIRQLANGVQSRAVRSERLILLRGYLEPVVEQAIDSASEGDRKAALVLLGASWGDEASRSILKKHAALAKPSKDHATVAIESLKALIAGGDTDFLAIAERLLAAGGIPKDQVLFALSRAENPKVAEIVLARYGSLGAGMQPKAIDLLCERPQWGLPLLKAIQASAIPRTALNLNQLRRVAGFKNEETQALFRELYGAIRETRNPDRDRVIGNMRNVLDTIPGDPHSGQAVFKKVCAQCHKIYGEGADVGPDITLNGRNNWEQLLSNVLDPSLVIGKGYQARLLATSDGRVLTGLPVEETDQQVVLKVQGGKLETIPRSEIEEFKVSELSMMPEALEKQLTPQELADLFAFLALDKPPTDATARQLGGSPKQKGR</sequence>
<dbReference type="PANTHER" id="PTHR33546">
    <property type="entry name" value="LARGE, MULTIFUNCTIONAL SECRETED PROTEIN-RELATED"/>
    <property type="match status" value="1"/>
</dbReference>
<dbReference type="SUPFAM" id="SSF50952">
    <property type="entry name" value="Soluble quinoprotein glucose dehydrogenase"/>
    <property type="match status" value="1"/>
</dbReference>
<feature type="signal peptide" evidence="5">
    <location>
        <begin position="1"/>
        <end position="21"/>
    </location>
</feature>
<dbReference type="OrthoDB" id="225269at2"/>
<feature type="domain" description="Cytochrome c" evidence="6">
    <location>
        <begin position="892"/>
        <end position="1025"/>
    </location>
</feature>
<evidence type="ECO:0000313" key="7">
    <source>
        <dbReference type="EMBL" id="QDT55632.1"/>
    </source>
</evidence>
<keyword evidence="8" id="KW-1185">Reference proteome</keyword>
<keyword evidence="5" id="KW-0732">Signal</keyword>
<keyword evidence="1 4" id="KW-0349">Heme</keyword>
<dbReference type="EMBL" id="CP036271">
    <property type="protein sequence ID" value="QDT55632.1"/>
    <property type="molecule type" value="Genomic_DNA"/>
</dbReference>
<dbReference type="InParanoid" id="A0A517SHM8"/>
<organism evidence="7 8">
    <name type="scientific">Caulifigura coniformis</name>
    <dbReference type="NCBI Taxonomy" id="2527983"/>
    <lineage>
        <taxon>Bacteria</taxon>
        <taxon>Pseudomonadati</taxon>
        <taxon>Planctomycetota</taxon>
        <taxon>Planctomycetia</taxon>
        <taxon>Planctomycetales</taxon>
        <taxon>Planctomycetaceae</taxon>
        <taxon>Caulifigura</taxon>
    </lineage>
</organism>
<dbReference type="InterPro" id="IPR011042">
    <property type="entry name" value="6-blade_b-propeller_TolB-like"/>
</dbReference>
<dbReference type="Gene3D" id="2.120.10.30">
    <property type="entry name" value="TolB, C-terminal domain"/>
    <property type="match status" value="1"/>
</dbReference>
<evidence type="ECO:0000256" key="4">
    <source>
        <dbReference type="PROSITE-ProRule" id="PRU00433"/>
    </source>
</evidence>
<keyword evidence="2 4" id="KW-0479">Metal-binding</keyword>
<keyword evidence="3 4" id="KW-0408">Iron</keyword>
<reference evidence="7 8" key="1">
    <citation type="submission" date="2019-02" db="EMBL/GenBank/DDBJ databases">
        <title>Deep-cultivation of Planctomycetes and their phenomic and genomic characterization uncovers novel biology.</title>
        <authorList>
            <person name="Wiegand S."/>
            <person name="Jogler M."/>
            <person name="Boedeker C."/>
            <person name="Pinto D."/>
            <person name="Vollmers J."/>
            <person name="Rivas-Marin E."/>
            <person name="Kohn T."/>
            <person name="Peeters S.H."/>
            <person name="Heuer A."/>
            <person name="Rast P."/>
            <person name="Oberbeckmann S."/>
            <person name="Bunk B."/>
            <person name="Jeske O."/>
            <person name="Meyerdierks A."/>
            <person name="Storesund J.E."/>
            <person name="Kallscheuer N."/>
            <person name="Luecker S."/>
            <person name="Lage O.M."/>
            <person name="Pohl T."/>
            <person name="Merkel B.J."/>
            <person name="Hornburger P."/>
            <person name="Mueller R.-W."/>
            <person name="Bruemmer F."/>
            <person name="Labrenz M."/>
            <person name="Spormann A.M."/>
            <person name="Op den Camp H."/>
            <person name="Overmann J."/>
            <person name="Amann R."/>
            <person name="Jetten M.S.M."/>
            <person name="Mascher T."/>
            <person name="Medema M.H."/>
            <person name="Devos D.P."/>
            <person name="Kaster A.-K."/>
            <person name="Ovreas L."/>
            <person name="Rohde M."/>
            <person name="Galperin M.Y."/>
            <person name="Jogler C."/>
        </authorList>
    </citation>
    <scope>NUCLEOTIDE SEQUENCE [LARGE SCALE GENOMIC DNA]</scope>
    <source>
        <strain evidence="7 8">Pan44</strain>
    </source>
</reference>
<evidence type="ECO:0000256" key="2">
    <source>
        <dbReference type="ARBA" id="ARBA00022723"/>
    </source>
</evidence>
<dbReference type="KEGG" id="ccos:Pan44_36780"/>
<dbReference type="InterPro" id="IPR011041">
    <property type="entry name" value="Quinoprot_gluc/sorb_DH_b-prop"/>
</dbReference>
<dbReference type="InterPro" id="IPR013428">
    <property type="entry name" value="Membrane-bound_put_N"/>
</dbReference>
<dbReference type="NCBIfam" id="TIGR02604">
    <property type="entry name" value="Piru_Ver_Nterm"/>
    <property type="match status" value="1"/>
</dbReference>
<accession>A0A517SHM8</accession>
<dbReference type="InterPro" id="IPR036909">
    <property type="entry name" value="Cyt_c-like_dom_sf"/>
</dbReference>
<dbReference type="Pfam" id="PF00034">
    <property type="entry name" value="Cytochrom_C"/>
    <property type="match status" value="1"/>
</dbReference>
<dbReference type="PROSITE" id="PS51007">
    <property type="entry name" value="CYTC"/>
    <property type="match status" value="1"/>
</dbReference>
<dbReference type="SUPFAM" id="SSF48371">
    <property type="entry name" value="ARM repeat"/>
    <property type="match status" value="1"/>
</dbReference>
<dbReference type="RefSeq" id="WP_145031639.1">
    <property type="nucleotide sequence ID" value="NZ_CP036271.1"/>
</dbReference>
<dbReference type="NCBIfam" id="TIGR02603">
    <property type="entry name" value="CxxCH_TIGR02603"/>
    <property type="match status" value="1"/>
</dbReference>
<evidence type="ECO:0000313" key="8">
    <source>
        <dbReference type="Proteomes" id="UP000315700"/>
    </source>
</evidence>
<dbReference type="InterPro" id="IPR013427">
    <property type="entry name" value="Haem-bd_dom_put"/>
</dbReference>
<dbReference type="Pfam" id="PF23500">
    <property type="entry name" value="DUF7133"/>
    <property type="match status" value="1"/>
</dbReference>
<dbReference type="Gene3D" id="1.10.760.10">
    <property type="entry name" value="Cytochrome c-like domain"/>
    <property type="match status" value="1"/>
</dbReference>
<dbReference type="Proteomes" id="UP000315700">
    <property type="component" value="Chromosome"/>
</dbReference>
<evidence type="ECO:0000259" key="6">
    <source>
        <dbReference type="PROSITE" id="PS51007"/>
    </source>
</evidence>
<protein>
    <submittedName>
        <fullName evidence="7">Cytochrome c</fullName>
    </submittedName>
</protein>
<dbReference type="SUPFAM" id="SSF46626">
    <property type="entry name" value="Cytochrome c"/>
    <property type="match status" value="1"/>
</dbReference>
<dbReference type="InterPro" id="IPR055557">
    <property type="entry name" value="DUF7133"/>
</dbReference>
<evidence type="ECO:0000256" key="1">
    <source>
        <dbReference type="ARBA" id="ARBA00022617"/>
    </source>
</evidence>
<dbReference type="InterPro" id="IPR011989">
    <property type="entry name" value="ARM-like"/>
</dbReference>
<dbReference type="PANTHER" id="PTHR33546:SF1">
    <property type="entry name" value="LARGE, MULTIFUNCTIONAL SECRETED PROTEIN"/>
    <property type="match status" value="1"/>
</dbReference>
<dbReference type="InterPro" id="IPR016024">
    <property type="entry name" value="ARM-type_fold"/>
</dbReference>
<evidence type="ECO:0000256" key="3">
    <source>
        <dbReference type="ARBA" id="ARBA00023004"/>
    </source>
</evidence>
<dbReference type="AlphaFoldDB" id="A0A517SHM8"/>
<gene>
    <name evidence="7" type="ORF">Pan44_36780</name>
</gene>
<dbReference type="InterPro" id="IPR009056">
    <property type="entry name" value="Cyt_c-like_dom"/>
</dbReference>
<dbReference type="GO" id="GO:0009055">
    <property type="term" value="F:electron transfer activity"/>
    <property type="evidence" value="ECO:0007669"/>
    <property type="project" value="InterPro"/>
</dbReference>
<evidence type="ECO:0000256" key="5">
    <source>
        <dbReference type="SAM" id="SignalP"/>
    </source>
</evidence>
<dbReference type="Gene3D" id="1.25.10.10">
    <property type="entry name" value="Leucine-rich Repeat Variant"/>
    <property type="match status" value="1"/>
</dbReference>
<name>A0A517SHM8_9PLAN</name>
<proteinExistence type="predicted"/>